<dbReference type="SMART" id="SM00316">
    <property type="entry name" value="S1"/>
    <property type="match status" value="1"/>
</dbReference>
<dbReference type="GO" id="GO:0004540">
    <property type="term" value="F:RNA nuclease activity"/>
    <property type="evidence" value="ECO:0007669"/>
    <property type="project" value="InterPro"/>
</dbReference>
<dbReference type="GO" id="GO:0016787">
    <property type="term" value="F:hydrolase activity"/>
    <property type="evidence" value="ECO:0007669"/>
    <property type="project" value="UniProtKB-KW"/>
</dbReference>
<dbReference type="GO" id="GO:0003723">
    <property type="term" value="F:RNA binding"/>
    <property type="evidence" value="ECO:0007669"/>
    <property type="project" value="UniProtKB-KW"/>
</dbReference>
<feature type="compositionally biased region" description="Low complexity" evidence="6">
    <location>
        <begin position="592"/>
        <end position="611"/>
    </location>
</feature>
<dbReference type="InterPro" id="IPR019307">
    <property type="entry name" value="RNA-bd_AU-1/RNase_E/G"/>
</dbReference>
<dbReference type="Gene3D" id="2.40.50.140">
    <property type="entry name" value="Nucleic acid-binding proteins"/>
    <property type="match status" value="2"/>
</dbReference>
<proteinExistence type="predicted"/>
<dbReference type="GO" id="GO:0046872">
    <property type="term" value="F:metal ion binding"/>
    <property type="evidence" value="ECO:0007669"/>
    <property type="project" value="UniProtKB-KW"/>
</dbReference>
<dbReference type="PROSITE" id="PS50926">
    <property type="entry name" value="TRAM"/>
    <property type="match status" value="1"/>
</dbReference>
<evidence type="ECO:0000256" key="4">
    <source>
        <dbReference type="ARBA" id="ARBA00022842"/>
    </source>
</evidence>
<dbReference type="GO" id="GO:0006364">
    <property type="term" value="P:rRNA processing"/>
    <property type="evidence" value="ECO:0007669"/>
    <property type="project" value="TreeGrafter"/>
</dbReference>
<feature type="compositionally biased region" description="Basic residues" evidence="6">
    <location>
        <begin position="700"/>
        <end position="718"/>
    </location>
</feature>
<evidence type="ECO:0000256" key="5">
    <source>
        <dbReference type="ARBA" id="ARBA00022884"/>
    </source>
</evidence>
<dbReference type="InterPro" id="IPR004659">
    <property type="entry name" value="RNase_E/G"/>
</dbReference>
<feature type="compositionally biased region" description="Low complexity" evidence="6">
    <location>
        <begin position="804"/>
        <end position="814"/>
    </location>
</feature>
<keyword evidence="4" id="KW-0460">Magnesium</keyword>
<evidence type="ECO:0000259" key="8">
    <source>
        <dbReference type="PROSITE" id="PS50926"/>
    </source>
</evidence>
<keyword evidence="2" id="KW-0479">Metal-binding</keyword>
<feature type="compositionally biased region" description="Basic residues" evidence="6">
    <location>
        <begin position="786"/>
        <end position="803"/>
    </location>
</feature>
<dbReference type="InterPro" id="IPR003029">
    <property type="entry name" value="S1_domain"/>
</dbReference>
<dbReference type="InterPro" id="IPR002792">
    <property type="entry name" value="TRAM_dom"/>
</dbReference>
<keyword evidence="3" id="KW-0378">Hydrolase</keyword>
<comment type="cofactor">
    <cofactor evidence="1">
        <name>Mg(2+)</name>
        <dbReference type="ChEBI" id="CHEBI:18420"/>
    </cofactor>
</comment>
<feature type="compositionally biased region" description="Basic and acidic residues" evidence="6">
    <location>
        <begin position="749"/>
        <end position="761"/>
    </location>
</feature>
<dbReference type="PANTHER" id="PTHR30001">
    <property type="entry name" value="RIBONUCLEASE"/>
    <property type="match status" value="1"/>
</dbReference>
<feature type="compositionally biased region" description="Acidic residues" evidence="6">
    <location>
        <begin position="629"/>
        <end position="645"/>
    </location>
</feature>
<feature type="domain" description="S1 motif" evidence="7">
    <location>
        <begin position="22"/>
        <end position="99"/>
    </location>
</feature>
<dbReference type="CDD" id="cd04453">
    <property type="entry name" value="S1_RNase_E"/>
    <property type="match status" value="1"/>
</dbReference>
<dbReference type="SUPFAM" id="SSF50249">
    <property type="entry name" value="Nucleic acid-binding proteins"/>
    <property type="match status" value="1"/>
</dbReference>
<evidence type="ECO:0000256" key="6">
    <source>
        <dbReference type="SAM" id="MobiDB-lite"/>
    </source>
</evidence>
<feature type="compositionally biased region" description="Acidic residues" evidence="6">
    <location>
        <begin position="582"/>
        <end position="591"/>
    </location>
</feature>
<dbReference type="PANTHER" id="PTHR30001:SF0">
    <property type="entry name" value="RIBONUCLEASE G"/>
    <property type="match status" value="1"/>
</dbReference>
<evidence type="ECO:0000256" key="2">
    <source>
        <dbReference type="ARBA" id="ARBA00022723"/>
    </source>
</evidence>
<accession>A0A6J6Q3J3</accession>
<dbReference type="GO" id="GO:0005737">
    <property type="term" value="C:cytoplasm"/>
    <property type="evidence" value="ECO:0007669"/>
    <property type="project" value="TreeGrafter"/>
</dbReference>
<organism evidence="9">
    <name type="scientific">freshwater metagenome</name>
    <dbReference type="NCBI Taxonomy" id="449393"/>
    <lineage>
        <taxon>unclassified sequences</taxon>
        <taxon>metagenomes</taxon>
        <taxon>ecological metagenomes</taxon>
    </lineage>
</organism>
<evidence type="ECO:0000259" key="7">
    <source>
        <dbReference type="PROSITE" id="PS50126"/>
    </source>
</evidence>
<dbReference type="InterPro" id="IPR012340">
    <property type="entry name" value="NA-bd_OB-fold"/>
</dbReference>
<feature type="compositionally biased region" description="Basic residues" evidence="6">
    <location>
        <begin position="612"/>
        <end position="622"/>
    </location>
</feature>
<dbReference type="PROSITE" id="PS50126">
    <property type="entry name" value="S1"/>
    <property type="match status" value="1"/>
</dbReference>
<feature type="compositionally biased region" description="Acidic residues" evidence="6">
    <location>
        <begin position="675"/>
        <end position="686"/>
    </location>
</feature>
<protein>
    <submittedName>
        <fullName evidence="9">Unannotated protein</fullName>
    </submittedName>
</protein>
<dbReference type="EMBL" id="CAEZXP010000005">
    <property type="protein sequence ID" value="CAB4703398.1"/>
    <property type="molecule type" value="Genomic_DNA"/>
</dbReference>
<reference evidence="9" key="1">
    <citation type="submission" date="2020-05" db="EMBL/GenBank/DDBJ databases">
        <authorList>
            <person name="Chiriac C."/>
            <person name="Salcher M."/>
            <person name="Ghai R."/>
            <person name="Kavagutti S V."/>
        </authorList>
    </citation>
    <scope>NUCLEOTIDE SEQUENCE</scope>
</reference>
<dbReference type="Gene3D" id="3.40.1260.20">
    <property type="entry name" value="Ribonuclease E, catalytic domain"/>
    <property type="match status" value="1"/>
</dbReference>
<dbReference type="NCBIfam" id="TIGR00757">
    <property type="entry name" value="RNaseEG"/>
    <property type="match status" value="1"/>
</dbReference>
<dbReference type="Pfam" id="PF10150">
    <property type="entry name" value="RNase_E_G"/>
    <property type="match status" value="1"/>
</dbReference>
<gene>
    <name evidence="9" type="ORF">UFOPK2399_01506</name>
</gene>
<evidence type="ECO:0000256" key="1">
    <source>
        <dbReference type="ARBA" id="ARBA00001946"/>
    </source>
</evidence>
<evidence type="ECO:0000256" key="3">
    <source>
        <dbReference type="ARBA" id="ARBA00022801"/>
    </source>
</evidence>
<dbReference type="AlphaFoldDB" id="A0A6J6Q3J3"/>
<name>A0A6J6Q3J3_9ZZZZ</name>
<feature type="domain" description="TRAM" evidence="8">
    <location>
        <begin position="485"/>
        <end position="547"/>
    </location>
</feature>
<sequence>MLEDDVVAEVYLERPEHRSIAGNIYLGTVDNVLPGMEAAFVEIGLEKNGFLYVDEIVGPELEGRKGARKITDLIQKGQTILVQAVKDPMKTKGARLTTEISLPGRFVVFVPQGEGLGVSRRLEDDERNRLKAILKEIAPKDGGVIVRTAAEGASAEDVERDLDFLMRLWATIEAKAKASNAPALIYQEAELPLRVTRDLFTGDFERLIVDHERTHKRIVGYLKKTSPHMVDRVVRWKERETLMNHFGVDGEIRSTLNRRVDLPSGGYLIFDYAEAFTVIDVNTGRFVGSRSKKAAGPGRLEDTITKNNLEAVKEVVRQLRLRDIGGIIVIDFIDMANPKNRAQVEDALRTELERDRTKTYVVEISPLGLVEMTRQNVTDGPREVMTRKCPTCDGDGIIVSETTTAVEVERKLRQLVTPGSRAKAFKVEVSGRIASMVTGPAASRLIELEESTKRRFFLVGLEDVHLDHFRVLDQGNVERIAPDAPVAPGDEIELKLGELGLHDATAGVGKVKGFDVVVADAAKLVGKKVTVKVAAVGFEAAYAELTEALSAADQPLTAEAEAEKPTRPVRKPAAKTAVATEPAEDTADEDAVASADDASADGDAQVAPKAPSRSRSRSRRPATPRTAADGDDVAADADAETDVATDDGPAARPSRPPRQKRPAPATASADAGAGDSDDSDDGEDDAVGTTPELGPDGLPKKKRTRRGSRGGRNRRKRPAVAADGTPIEGASVEEGASDEVSDADSAPAVDREPADADDKVDGPVIHVPGRDLDGDEGEATDGTTPTRKRTRRGSRGGRNRRRPGTGTAGTADAGDAPEDGADVSTTPVADAPTTPEVAKTPAAKPVRATPKPRASKPKPAPATDAPASDFTYTPMSEWGDLD</sequence>
<evidence type="ECO:0000313" key="9">
    <source>
        <dbReference type="EMBL" id="CAB4703398.1"/>
    </source>
</evidence>
<feature type="region of interest" description="Disordered" evidence="6">
    <location>
        <begin position="557"/>
        <end position="882"/>
    </location>
</feature>
<keyword evidence="5" id="KW-0694">RNA-binding</keyword>